<dbReference type="KEGG" id="slb:AWJ20_3728"/>
<feature type="compositionally biased region" description="Polar residues" evidence="8">
    <location>
        <begin position="884"/>
        <end position="899"/>
    </location>
</feature>
<dbReference type="InterPro" id="IPR000719">
    <property type="entry name" value="Prot_kinase_dom"/>
</dbReference>
<feature type="compositionally biased region" description="Low complexity" evidence="8">
    <location>
        <begin position="285"/>
        <end position="306"/>
    </location>
</feature>
<dbReference type="FunFam" id="3.30.200.20:FF:000078">
    <property type="entry name" value="Serine/threonine-protein kinase nrc-2"/>
    <property type="match status" value="1"/>
</dbReference>
<keyword evidence="11" id="KW-1185">Reference proteome</keyword>
<feature type="compositionally biased region" description="Low complexity" evidence="8">
    <location>
        <begin position="89"/>
        <end position="107"/>
    </location>
</feature>
<keyword evidence="5" id="KW-0547">Nucleotide-binding</keyword>
<feature type="compositionally biased region" description="Polar residues" evidence="8">
    <location>
        <begin position="146"/>
        <end position="156"/>
    </location>
</feature>
<feature type="region of interest" description="Disordered" evidence="8">
    <location>
        <begin position="1"/>
        <end position="43"/>
    </location>
</feature>
<evidence type="ECO:0000256" key="4">
    <source>
        <dbReference type="ARBA" id="ARBA00022679"/>
    </source>
</evidence>
<dbReference type="Gene3D" id="1.10.510.10">
    <property type="entry name" value="Transferase(Phosphotransferase) domain 1"/>
    <property type="match status" value="1"/>
</dbReference>
<dbReference type="Proteomes" id="UP000189580">
    <property type="component" value="Chromosome c"/>
</dbReference>
<gene>
    <name evidence="10" type="primary">FPK1</name>
    <name evidence="10" type="ORF">AWJ20_3728</name>
</gene>
<feature type="compositionally biased region" description="Polar residues" evidence="8">
    <location>
        <begin position="456"/>
        <end position="470"/>
    </location>
</feature>
<feature type="compositionally biased region" description="Low complexity" evidence="8">
    <location>
        <begin position="483"/>
        <end position="496"/>
    </location>
</feature>
<evidence type="ECO:0000256" key="5">
    <source>
        <dbReference type="ARBA" id="ARBA00022741"/>
    </source>
</evidence>
<dbReference type="OrthoDB" id="432483at2759"/>
<dbReference type="GO" id="GO:0005524">
    <property type="term" value="F:ATP binding"/>
    <property type="evidence" value="ECO:0007669"/>
    <property type="project" value="UniProtKB-KW"/>
</dbReference>
<feature type="domain" description="Protein kinase" evidence="9">
    <location>
        <begin position="546"/>
        <end position="836"/>
    </location>
</feature>
<feature type="region of interest" description="Disordered" evidence="8">
    <location>
        <begin position="435"/>
        <end position="525"/>
    </location>
</feature>
<feature type="compositionally biased region" description="Polar residues" evidence="8">
    <location>
        <begin position="224"/>
        <end position="239"/>
    </location>
</feature>
<dbReference type="InterPro" id="IPR011009">
    <property type="entry name" value="Kinase-like_dom_sf"/>
</dbReference>
<keyword evidence="4" id="KW-0808">Transferase</keyword>
<evidence type="ECO:0000256" key="6">
    <source>
        <dbReference type="ARBA" id="ARBA00022777"/>
    </source>
</evidence>
<evidence type="ECO:0000256" key="1">
    <source>
        <dbReference type="ARBA" id="ARBA00009903"/>
    </source>
</evidence>
<feature type="region of interest" description="Disordered" evidence="8">
    <location>
        <begin position="870"/>
        <end position="973"/>
    </location>
</feature>
<dbReference type="SUPFAM" id="SSF56112">
    <property type="entry name" value="Protein kinase-like (PK-like)"/>
    <property type="match status" value="1"/>
</dbReference>
<dbReference type="InterPro" id="IPR008271">
    <property type="entry name" value="Ser/Thr_kinase_AS"/>
</dbReference>
<accession>A0A167BX45</accession>
<keyword evidence="3 10" id="KW-0723">Serine/threonine-protein kinase</keyword>
<evidence type="ECO:0000256" key="7">
    <source>
        <dbReference type="ARBA" id="ARBA00022840"/>
    </source>
</evidence>
<dbReference type="EC" id="2.7.11.1" evidence="2"/>
<feature type="compositionally biased region" description="Low complexity" evidence="8">
    <location>
        <begin position="172"/>
        <end position="191"/>
    </location>
</feature>
<dbReference type="AlphaFoldDB" id="A0A167BX45"/>
<feature type="compositionally biased region" description="Polar residues" evidence="8">
    <location>
        <begin position="944"/>
        <end position="960"/>
    </location>
</feature>
<keyword evidence="7" id="KW-0067">ATP-binding</keyword>
<dbReference type="EMBL" id="CP014500">
    <property type="protein sequence ID" value="ANB10934.1"/>
    <property type="molecule type" value="Genomic_DNA"/>
</dbReference>
<feature type="compositionally biased region" description="Low complexity" evidence="8">
    <location>
        <begin position="503"/>
        <end position="514"/>
    </location>
</feature>
<evidence type="ECO:0000256" key="3">
    <source>
        <dbReference type="ARBA" id="ARBA00022527"/>
    </source>
</evidence>
<reference evidence="10 11" key="1">
    <citation type="submission" date="2016-02" db="EMBL/GenBank/DDBJ databases">
        <title>Complete genome sequence and transcriptome regulation of the pentose utilising yeast Sugiyamaella lignohabitans.</title>
        <authorList>
            <person name="Bellasio M."/>
            <person name="Peymann A."/>
            <person name="Valli M."/>
            <person name="Sipitzky M."/>
            <person name="Graf A."/>
            <person name="Sauer M."/>
            <person name="Marx H."/>
            <person name="Mattanovich D."/>
        </authorList>
    </citation>
    <scope>NUCLEOTIDE SEQUENCE [LARGE SCALE GENOMIC DNA]</scope>
    <source>
        <strain evidence="10 11">CBS 10342</strain>
    </source>
</reference>
<feature type="compositionally biased region" description="Polar residues" evidence="8">
    <location>
        <begin position="326"/>
        <end position="364"/>
    </location>
</feature>
<evidence type="ECO:0000256" key="8">
    <source>
        <dbReference type="SAM" id="MobiDB-lite"/>
    </source>
</evidence>
<keyword evidence="6 10" id="KW-0418">Kinase</keyword>
<evidence type="ECO:0000259" key="9">
    <source>
        <dbReference type="PROSITE" id="PS50011"/>
    </source>
</evidence>
<evidence type="ECO:0000313" key="10">
    <source>
        <dbReference type="EMBL" id="ANB10934.1"/>
    </source>
</evidence>
<dbReference type="Gene3D" id="3.30.200.20">
    <property type="entry name" value="Phosphorylase Kinase, domain 1"/>
    <property type="match status" value="1"/>
</dbReference>
<feature type="compositionally biased region" description="Polar residues" evidence="8">
    <location>
        <begin position="16"/>
        <end position="25"/>
    </location>
</feature>
<feature type="compositionally biased region" description="Low complexity" evidence="8">
    <location>
        <begin position="253"/>
        <end position="278"/>
    </location>
</feature>
<dbReference type="SMART" id="SM00220">
    <property type="entry name" value="S_TKc"/>
    <property type="match status" value="1"/>
</dbReference>
<sequence>MHRNRSRAMTVPSRPMNGSSPSIVGSINPGGDFESGLNGNGNSNGFRVVSAGSSSSSSNLPQKLKNLFRLSSFSNSNSVGGESSGSGAGHLTTGTHHTGSGTELSSGNPNTTDSSPAIGSENTPELSLAHTGDDADASDSPDTPNPVANDSTNWGFKSSPGPSDILAKPPKRSFLGRLRSPSSPSPMLLTPDPEEGQESSPPPLPKGLSVSAQASPSLRPVNAPSDTVASANPYFSYQGQPAHAQQREEQQQHLHQGHGQAQKAQLQHSQQHYSSNQHQNDHQHPNQNLHQQHQQQSQPTQNTSRPQNRRNNSHSLFSFSSFLGDHSNSNHNHGRNTNTNKELASSTNDENNGASDLKSDSTVSAGSDGGYIVNGANHSTTNASTPLAENDITIVALPAEDHEEPLAPPSKGIFSRNLRRVASAPNEIKNMLLNSPQVRPADGPSGTIPSGGINGTGNQASSNTNTSDNATAIGADNSRPDQGTGISSHSISTSNNGLKANKSSSTGLTTTTFSKARSPSTPKVYNRSYSRSSIKICDVEVTPSSFDKIKLLGKGDVGKVYLVREKKTNHLYAMKVLSKREMIKRNKIKRALAEQEILATSNHPFIVTLYHSFQSDEHLYLCMEYCMGGEFFRALQTREGKSLKEDDARFYAAEVTAALEYLHLMGYIYRDLKPENILLHQSGHIMLSDFDLSKQSGSEAAPTIVNGSGRSGGGSSSNLPAIDTKACIADFRTNSFVGTEEYIAPEVIRGNGHTSAVDWWTLGILLFEMLFGTTPFKGKNRNATFANILKSDVNFYDVQPVSSNCKSIIRKLLIKDENKRLGSRAGASDIKGHPFFKTTQWALLRNRVPPIIPVQGKGRDAVNFRKMKESGSVDFDEETPYDANANSTHSSAGDPSEPSNFAPDPFSNFNSITLHHDGGDADGNAYYDDSDAEEEETTTAAPSGRQSPLANPSSTHTSVPGSPKVYNGFGSDMETDISTHHSVFSGAGSSSPSLFKPYFKGFTTSLKN</sequence>
<dbReference type="CDD" id="cd05574">
    <property type="entry name" value="STKc_phototropin_like"/>
    <property type="match status" value="1"/>
</dbReference>
<dbReference type="GO" id="GO:0004674">
    <property type="term" value="F:protein serine/threonine kinase activity"/>
    <property type="evidence" value="ECO:0007669"/>
    <property type="project" value="UniProtKB-KW"/>
</dbReference>
<dbReference type="PROSITE" id="PS00108">
    <property type="entry name" value="PROTEIN_KINASE_ST"/>
    <property type="match status" value="1"/>
</dbReference>
<feature type="compositionally biased region" description="Acidic residues" evidence="8">
    <location>
        <begin position="928"/>
        <end position="937"/>
    </location>
</feature>
<evidence type="ECO:0000256" key="2">
    <source>
        <dbReference type="ARBA" id="ARBA00012513"/>
    </source>
</evidence>
<name>A0A167BX45_9ASCO</name>
<proteinExistence type="inferred from homology"/>
<feature type="region of interest" description="Disordered" evidence="8">
    <location>
        <begin position="75"/>
        <end position="364"/>
    </location>
</feature>
<feature type="compositionally biased region" description="Low complexity" evidence="8">
    <location>
        <begin position="313"/>
        <end position="323"/>
    </location>
</feature>
<dbReference type="Pfam" id="PF00069">
    <property type="entry name" value="Pkinase"/>
    <property type="match status" value="1"/>
</dbReference>
<feature type="compositionally biased region" description="Polar residues" evidence="8">
    <location>
        <begin position="108"/>
        <end position="125"/>
    </location>
</feature>
<dbReference type="PANTHER" id="PTHR45637">
    <property type="entry name" value="FLIPPASE KINASE 1-RELATED"/>
    <property type="match status" value="1"/>
</dbReference>
<dbReference type="PROSITE" id="PS50011">
    <property type="entry name" value="PROTEIN_KINASE_DOM"/>
    <property type="match status" value="1"/>
</dbReference>
<dbReference type="GeneID" id="30035781"/>
<evidence type="ECO:0000313" key="11">
    <source>
        <dbReference type="Proteomes" id="UP000189580"/>
    </source>
</evidence>
<comment type="similarity">
    <text evidence="1">Belongs to the protein kinase superfamily. AGC Ser/Thr protein kinase family.</text>
</comment>
<dbReference type="RefSeq" id="XP_018733411.1">
    <property type="nucleotide sequence ID" value="XM_018880752.1"/>
</dbReference>
<organism evidence="10 11">
    <name type="scientific">Sugiyamaella lignohabitans</name>
    <dbReference type="NCBI Taxonomy" id="796027"/>
    <lineage>
        <taxon>Eukaryota</taxon>
        <taxon>Fungi</taxon>
        <taxon>Dikarya</taxon>
        <taxon>Ascomycota</taxon>
        <taxon>Saccharomycotina</taxon>
        <taxon>Dipodascomycetes</taxon>
        <taxon>Dipodascales</taxon>
        <taxon>Trichomonascaceae</taxon>
        <taxon>Sugiyamaella</taxon>
    </lineage>
</organism>
<feature type="compositionally biased region" description="Polar residues" evidence="8">
    <location>
        <begin position="515"/>
        <end position="525"/>
    </location>
</feature>
<protein>
    <recommendedName>
        <fullName evidence="2">non-specific serine/threonine protein kinase</fullName>
        <ecNumber evidence="2">2.7.11.1</ecNumber>
    </recommendedName>
</protein>